<accession>A0ABN3Y118</accession>
<dbReference type="Proteomes" id="UP001501577">
    <property type="component" value="Unassembled WGS sequence"/>
</dbReference>
<protein>
    <submittedName>
        <fullName evidence="9">PTS mannose transporter subunit IIA</fullName>
    </submittedName>
</protein>
<comment type="caution">
    <text evidence="9">The sequence shown here is derived from an EMBL/GenBank/DDBJ whole genome shotgun (WGS) entry which is preliminary data.</text>
</comment>
<keyword evidence="4" id="KW-0762">Sugar transport</keyword>
<evidence type="ECO:0000256" key="5">
    <source>
        <dbReference type="ARBA" id="ARBA00022679"/>
    </source>
</evidence>
<dbReference type="InterPro" id="IPR033887">
    <property type="entry name" value="PTS_IIA_man"/>
</dbReference>
<evidence type="ECO:0000313" key="10">
    <source>
        <dbReference type="Proteomes" id="UP001501577"/>
    </source>
</evidence>
<keyword evidence="3" id="KW-0963">Cytoplasm</keyword>
<gene>
    <name evidence="9" type="ORF">GCM10019998_02030</name>
</gene>
<evidence type="ECO:0000313" key="9">
    <source>
        <dbReference type="EMBL" id="GAA3009522.1"/>
    </source>
</evidence>
<evidence type="ECO:0000259" key="8">
    <source>
        <dbReference type="PROSITE" id="PS51096"/>
    </source>
</evidence>
<keyword evidence="2" id="KW-0813">Transport</keyword>
<dbReference type="SUPFAM" id="SSF53062">
    <property type="entry name" value="PTS system fructose IIA component-like"/>
    <property type="match status" value="1"/>
</dbReference>
<dbReference type="Pfam" id="PF03610">
    <property type="entry name" value="EIIA-man"/>
    <property type="match status" value="1"/>
</dbReference>
<evidence type="ECO:0000256" key="2">
    <source>
        <dbReference type="ARBA" id="ARBA00022448"/>
    </source>
</evidence>
<dbReference type="InterPro" id="IPR004701">
    <property type="entry name" value="PTS_EIIA_man-typ"/>
</dbReference>
<dbReference type="PANTHER" id="PTHR33799">
    <property type="entry name" value="PTS PERMEASE-RELATED-RELATED"/>
    <property type="match status" value="1"/>
</dbReference>
<dbReference type="PANTHER" id="PTHR33799:SF1">
    <property type="entry name" value="PTS SYSTEM MANNOSE-SPECIFIC EIIAB COMPONENT-RELATED"/>
    <property type="match status" value="1"/>
</dbReference>
<feature type="domain" description="PTS EIIA type-4" evidence="8">
    <location>
        <begin position="2"/>
        <end position="126"/>
    </location>
</feature>
<dbReference type="PROSITE" id="PS51096">
    <property type="entry name" value="PTS_EIIA_TYPE_4"/>
    <property type="match status" value="1"/>
</dbReference>
<proteinExistence type="predicted"/>
<keyword evidence="10" id="KW-1185">Reference proteome</keyword>
<keyword evidence="6" id="KW-0598">Phosphotransferase system</keyword>
<dbReference type="RefSeq" id="WP_068708189.1">
    <property type="nucleotide sequence ID" value="NZ_BAAAXQ010000006.1"/>
</dbReference>
<dbReference type="EMBL" id="BAAAXQ010000006">
    <property type="protein sequence ID" value="GAA3009522.1"/>
    <property type="molecule type" value="Genomic_DNA"/>
</dbReference>
<dbReference type="CDD" id="cd00006">
    <property type="entry name" value="PTS_IIA_man"/>
    <property type="match status" value="1"/>
</dbReference>
<evidence type="ECO:0000256" key="7">
    <source>
        <dbReference type="ARBA" id="ARBA00022777"/>
    </source>
</evidence>
<organism evidence="9 10">
    <name type="scientific">Tetragenococcus solitarius</name>
    <dbReference type="NCBI Taxonomy" id="71453"/>
    <lineage>
        <taxon>Bacteria</taxon>
        <taxon>Bacillati</taxon>
        <taxon>Bacillota</taxon>
        <taxon>Bacilli</taxon>
        <taxon>Lactobacillales</taxon>
        <taxon>Enterococcaceae</taxon>
        <taxon>Tetragenococcus</taxon>
    </lineage>
</organism>
<dbReference type="InterPro" id="IPR036662">
    <property type="entry name" value="PTS_EIIA_man-typ_sf"/>
</dbReference>
<evidence type="ECO:0000256" key="6">
    <source>
        <dbReference type="ARBA" id="ARBA00022683"/>
    </source>
</evidence>
<keyword evidence="7" id="KW-0418">Kinase</keyword>
<evidence type="ECO:0000256" key="1">
    <source>
        <dbReference type="ARBA" id="ARBA00004496"/>
    </source>
</evidence>
<reference evidence="9 10" key="1">
    <citation type="journal article" date="2019" name="Int. J. Syst. Evol. Microbiol.">
        <title>The Global Catalogue of Microorganisms (GCM) 10K type strain sequencing project: providing services to taxonomists for standard genome sequencing and annotation.</title>
        <authorList>
            <consortium name="The Broad Institute Genomics Platform"/>
            <consortium name="The Broad Institute Genome Sequencing Center for Infectious Disease"/>
            <person name="Wu L."/>
            <person name="Ma J."/>
        </authorList>
    </citation>
    <scope>NUCLEOTIDE SEQUENCE [LARGE SCALE GENOMIC DNA]</scope>
    <source>
        <strain evidence="9 10">JCM 8736</strain>
    </source>
</reference>
<name>A0ABN3Y118_9ENTE</name>
<dbReference type="Gene3D" id="3.40.50.510">
    <property type="entry name" value="Phosphotransferase system, mannose-type IIA component"/>
    <property type="match status" value="1"/>
</dbReference>
<dbReference type="InterPro" id="IPR051471">
    <property type="entry name" value="Bacterial_PTS_sugar_comp"/>
</dbReference>
<evidence type="ECO:0000256" key="4">
    <source>
        <dbReference type="ARBA" id="ARBA00022597"/>
    </source>
</evidence>
<evidence type="ECO:0000256" key="3">
    <source>
        <dbReference type="ARBA" id="ARBA00022490"/>
    </source>
</evidence>
<comment type="subcellular location">
    <subcellularLocation>
        <location evidence="1">Cytoplasm</location>
    </subcellularLocation>
</comment>
<keyword evidence="5" id="KW-0808">Transferase</keyword>
<sequence>MKKRYLVATHGKLAEGFQSSLNILADKGNQIEVVNAYVTEEDYTPKIIEFIQQIKQNEQAIIFTDLFGGSVNQKVVAEILTQKKENIYVISNTNLSIVLTLIIGHEEEKLTDELITRAIEESQVKLVKTKMGKENESFF</sequence>